<proteinExistence type="predicted"/>
<dbReference type="EMBL" id="JALNMJ010000029">
    <property type="protein sequence ID" value="MCK7615653.1"/>
    <property type="molecule type" value="Genomic_DNA"/>
</dbReference>
<reference evidence="1" key="1">
    <citation type="submission" date="2022-04" db="EMBL/GenBank/DDBJ databases">
        <title>Roseibium sp. CAU 1639 isolated from mud.</title>
        <authorList>
            <person name="Kim W."/>
        </authorList>
    </citation>
    <scope>NUCLEOTIDE SEQUENCE</scope>
    <source>
        <strain evidence="1">CAU 1639</strain>
    </source>
</reference>
<organism evidence="1 2">
    <name type="scientific">Roseibium sediminicola</name>
    <dbReference type="NCBI Taxonomy" id="2933272"/>
    <lineage>
        <taxon>Bacteria</taxon>
        <taxon>Pseudomonadati</taxon>
        <taxon>Pseudomonadota</taxon>
        <taxon>Alphaproteobacteria</taxon>
        <taxon>Hyphomicrobiales</taxon>
        <taxon>Stappiaceae</taxon>
        <taxon>Roseibium</taxon>
    </lineage>
</organism>
<protein>
    <recommendedName>
        <fullName evidence="3">DUF1127 domain-containing protein</fullName>
    </recommendedName>
</protein>
<evidence type="ECO:0000313" key="2">
    <source>
        <dbReference type="Proteomes" id="UP001431221"/>
    </source>
</evidence>
<name>A0ABT0H1T9_9HYPH</name>
<evidence type="ECO:0008006" key="3">
    <source>
        <dbReference type="Google" id="ProtNLM"/>
    </source>
</evidence>
<keyword evidence="2" id="KW-1185">Reference proteome</keyword>
<gene>
    <name evidence="1" type="ORF">M0H32_26115</name>
</gene>
<accession>A0ABT0H1T9</accession>
<dbReference type="Proteomes" id="UP001431221">
    <property type="component" value="Unassembled WGS sequence"/>
</dbReference>
<comment type="caution">
    <text evidence="1">The sequence shown here is derived from an EMBL/GenBank/DDBJ whole genome shotgun (WGS) entry which is preliminary data.</text>
</comment>
<dbReference type="RefSeq" id="WP_248159415.1">
    <property type="nucleotide sequence ID" value="NZ_JALNMJ010000029.1"/>
</dbReference>
<evidence type="ECO:0000313" key="1">
    <source>
        <dbReference type="EMBL" id="MCK7615653.1"/>
    </source>
</evidence>
<sequence>MPRRQPPPLFLVPAPAEPRGLRSWTSILKILLRRKPALRAIPDDLLADVLADNGLRAREQIRRRPEISGLWE</sequence>